<gene>
    <name evidence="3" type="ORF">MECH1_V1_0701</name>
</gene>
<dbReference type="EMBL" id="OZ026884">
    <property type="protein sequence ID" value="CAL1239477.1"/>
    <property type="molecule type" value="Genomic_DNA"/>
</dbReference>
<dbReference type="Proteomes" id="UP001497493">
    <property type="component" value="Chromosome"/>
</dbReference>
<keyword evidence="4" id="KW-1185">Reference proteome</keyword>
<sequence length="110" mass="11110">MAKKKTVAIAQKPTARRPSVAVERGEGVSAAPRPPAELGPHRASRAGPLGRLVYGAAFGLSYGVVLGAILVGRLIPGGALIGRGLRDGAAAAGRRGGESFRPAEAARFTA</sequence>
<accession>A0ABP1C5L3</accession>
<name>A0ABP1C5L3_9GAMM</name>
<evidence type="ECO:0000313" key="4">
    <source>
        <dbReference type="Proteomes" id="UP001497493"/>
    </source>
</evidence>
<organism evidence="3 4">
    <name type="scientific">Candidatus Methylocalor cossyra</name>
    <dbReference type="NCBI Taxonomy" id="3108543"/>
    <lineage>
        <taxon>Bacteria</taxon>
        <taxon>Pseudomonadati</taxon>
        <taxon>Pseudomonadota</taxon>
        <taxon>Gammaproteobacteria</taxon>
        <taxon>Methylococcales</taxon>
        <taxon>Methylococcaceae</taxon>
        <taxon>Candidatus Methylocalor</taxon>
    </lineage>
</organism>
<feature type="transmembrane region" description="Helical" evidence="2">
    <location>
        <begin position="52"/>
        <end position="75"/>
    </location>
</feature>
<keyword evidence="2" id="KW-0472">Membrane</keyword>
<proteinExistence type="predicted"/>
<protein>
    <recommendedName>
        <fullName evidence="5">DUF4190 domain-containing protein</fullName>
    </recommendedName>
</protein>
<dbReference type="RefSeq" id="WP_348759025.1">
    <property type="nucleotide sequence ID" value="NZ_OZ026884.1"/>
</dbReference>
<keyword evidence="2" id="KW-0812">Transmembrane</keyword>
<reference evidence="3 4" key="1">
    <citation type="submission" date="2024-04" db="EMBL/GenBank/DDBJ databases">
        <authorList>
            <person name="Cremers G."/>
        </authorList>
    </citation>
    <scope>NUCLEOTIDE SEQUENCE [LARGE SCALE GENOMIC DNA]</scope>
    <source>
        <strain evidence="3">MeCH1-AG</strain>
    </source>
</reference>
<feature type="region of interest" description="Disordered" evidence="1">
    <location>
        <begin position="1"/>
        <end position="43"/>
    </location>
</feature>
<evidence type="ECO:0000313" key="3">
    <source>
        <dbReference type="EMBL" id="CAL1239477.1"/>
    </source>
</evidence>
<evidence type="ECO:0008006" key="5">
    <source>
        <dbReference type="Google" id="ProtNLM"/>
    </source>
</evidence>
<evidence type="ECO:0000256" key="1">
    <source>
        <dbReference type="SAM" id="MobiDB-lite"/>
    </source>
</evidence>
<keyword evidence="2" id="KW-1133">Transmembrane helix</keyword>
<evidence type="ECO:0000256" key="2">
    <source>
        <dbReference type="SAM" id="Phobius"/>
    </source>
</evidence>
<feature type="region of interest" description="Disordered" evidence="1">
    <location>
        <begin position="90"/>
        <end position="110"/>
    </location>
</feature>